<evidence type="ECO:0000313" key="2">
    <source>
        <dbReference type="EMBL" id="TXE14919.1"/>
    </source>
</evidence>
<organism evidence="2 3">
    <name type="scientific">Psychroserpens burtonensis</name>
    <dbReference type="NCBI Taxonomy" id="49278"/>
    <lineage>
        <taxon>Bacteria</taxon>
        <taxon>Pseudomonadati</taxon>
        <taxon>Bacteroidota</taxon>
        <taxon>Flavobacteriia</taxon>
        <taxon>Flavobacteriales</taxon>
        <taxon>Flavobacteriaceae</taxon>
        <taxon>Psychroserpens</taxon>
    </lineage>
</organism>
<keyword evidence="1" id="KW-0732">Signal</keyword>
<dbReference type="InterPro" id="IPR011250">
    <property type="entry name" value="OMP/PagP_B-barrel"/>
</dbReference>
<sequence length="255" mass="28200">MKHFTLILLILILSINKVNAQDEGKQEVDASNPTNLYTQVNTAFEYTLLKDGTNLYGMRANVQYSFDPNNLVLAEIPLLYNDATSSFGLSDVRVRYFTIVKRVMTSEKFHVIAPFIDITLPTGSFENGLGSSSFVLAAGAVYGFAASKKIMLFPGLSVVHVTKPGTDLIPDASKFSSTGFSAQANVSISFNKSWFLFVNPVMTMLNTDGEWNEDWSGEFNLNHMIIQNKLKANIGYSPNFTTEANTVRLGATFFL</sequence>
<gene>
    <name evidence="2" type="ORF">ES692_17585</name>
</gene>
<evidence type="ECO:0000256" key="1">
    <source>
        <dbReference type="SAM" id="SignalP"/>
    </source>
</evidence>
<evidence type="ECO:0008006" key="4">
    <source>
        <dbReference type="Google" id="ProtNLM"/>
    </source>
</evidence>
<proteinExistence type="predicted"/>
<dbReference type="Proteomes" id="UP000321938">
    <property type="component" value="Unassembled WGS sequence"/>
</dbReference>
<feature type="chain" id="PRO_5022696707" description="Transporter" evidence="1">
    <location>
        <begin position="21"/>
        <end position="255"/>
    </location>
</feature>
<keyword evidence="3" id="KW-1185">Reference proteome</keyword>
<dbReference type="STRING" id="1123037.GCA_000425305_03559"/>
<comment type="caution">
    <text evidence="2">The sequence shown here is derived from an EMBL/GenBank/DDBJ whole genome shotgun (WGS) entry which is preliminary data.</text>
</comment>
<reference evidence="2 3" key="1">
    <citation type="submission" date="2019-08" db="EMBL/GenBank/DDBJ databases">
        <title>Genome of Psychroserpens burtonensis ACAM 167.</title>
        <authorList>
            <person name="Bowman J.P."/>
        </authorList>
    </citation>
    <scope>NUCLEOTIDE SEQUENCE [LARGE SCALE GENOMIC DNA]</scope>
    <source>
        <strain evidence="2 3">ACAM 167</strain>
    </source>
</reference>
<dbReference type="RefSeq" id="WP_028873200.1">
    <property type="nucleotide sequence ID" value="NZ_VOSB01000050.1"/>
</dbReference>
<feature type="signal peptide" evidence="1">
    <location>
        <begin position="1"/>
        <end position="20"/>
    </location>
</feature>
<name>A0A5C7B551_9FLAO</name>
<dbReference type="AlphaFoldDB" id="A0A5C7B551"/>
<evidence type="ECO:0000313" key="3">
    <source>
        <dbReference type="Proteomes" id="UP000321938"/>
    </source>
</evidence>
<dbReference type="OrthoDB" id="976477at2"/>
<dbReference type="SUPFAM" id="SSF56925">
    <property type="entry name" value="OMPA-like"/>
    <property type="match status" value="1"/>
</dbReference>
<dbReference type="EMBL" id="VOSB01000050">
    <property type="protein sequence ID" value="TXE14919.1"/>
    <property type="molecule type" value="Genomic_DNA"/>
</dbReference>
<protein>
    <recommendedName>
        <fullName evidence="4">Transporter</fullName>
    </recommendedName>
</protein>
<accession>A0A5C7B551</accession>